<feature type="compositionally biased region" description="Basic residues" evidence="1">
    <location>
        <begin position="233"/>
        <end position="243"/>
    </location>
</feature>
<feature type="compositionally biased region" description="Acidic residues" evidence="1">
    <location>
        <begin position="175"/>
        <end position="184"/>
    </location>
</feature>
<comment type="caution">
    <text evidence="2">The sequence shown here is derived from an EMBL/GenBank/DDBJ whole genome shotgun (WGS) entry which is preliminary data.</text>
</comment>
<proteinExistence type="predicted"/>
<keyword evidence="3" id="KW-1185">Reference proteome</keyword>
<reference evidence="2 3" key="1">
    <citation type="journal article" date="2019" name="Int. J. Syst. Evol. Microbiol.">
        <title>The Global Catalogue of Microorganisms (GCM) 10K type strain sequencing project: providing services to taxonomists for standard genome sequencing and annotation.</title>
        <authorList>
            <consortium name="The Broad Institute Genomics Platform"/>
            <consortium name="The Broad Institute Genome Sequencing Center for Infectious Disease"/>
            <person name="Wu L."/>
            <person name="Ma J."/>
        </authorList>
    </citation>
    <scope>NUCLEOTIDE SEQUENCE [LARGE SCALE GENOMIC DNA]</scope>
    <source>
        <strain evidence="2 3">JCM 4565</strain>
    </source>
</reference>
<accession>A0ABN0XR64</accession>
<evidence type="ECO:0000313" key="3">
    <source>
        <dbReference type="Proteomes" id="UP001500063"/>
    </source>
</evidence>
<sequence length="254" mass="27678">MYPSPSSMFASVRRHFDDPRVGDAVLMTVPTDTEGVEPVRLTAAETHEALYGQGSDPQFAATVWKEVLSTALSDLAPHGTGKLPVIWLALPRLTGTVHRVCTRLRADRSDVEAEMVLALLEELAAPDAASRLSDSSLIHAARTRAWRFARDGLRDLPSTQVERIAQARAFTASDGEADTPAEEGLDVRVDRPDGPGGLRAPLRFRVRPEHLRKGVLADTDDGTRDRSTCHGPLKNRRSGRRVGTRPVRPVGGRA</sequence>
<feature type="region of interest" description="Disordered" evidence="1">
    <location>
        <begin position="170"/>
        <end position="201"/>
    </location>
</feature>
<organism evidence="2 3">
    <name type="scientific">Streptomyces blastmyceticus</name>
    <dbReference type="NCBI Taxonomy" id="68180"/>
    <lineage>
        <taxon>Bacteria</taxon>
        <taxon>Bacillati</taxon>
        <taxon>Actinomycetota</taxon>
        <taxon>Actinomycetes</taxon>
        <taxon>Kitasatosporales</taxon>
        <taxon>Streptomycetaceae</taxon>
        <taxon>Streptomyces</taxon>
    </lineage>
</organism>
<dbReference type="EMBL" id="BAAABW010000027">
    <property type="protein sequence ID" value="GAA0370709.1"/>
    <property type="molecule type" value="Genomic_DNA"/>
</dbReference>
<name>A0ABN0XR64_9ACTN</name>
<protein>
    <submittedName>
        <fullName evidence="2">Uncharacterized protein</fullName>
    </submittedName>
</protein>
<gene>
    <name evidence="2" type="ORF">GCM10010319_55880</name>
</gene>
<feature type="region of interest" description="Disordered" evidence="1">
    <location>
        <begin position="216"/>
        <end position="254"/>
    </location>
</feature>
<dbReference type="Proteomes" id="UP001500063">
    <property type="component" value="Unassembled WGS sequence"/>
</dbReference>
<evidence type="ECO:0000313" key="2">
    <source>
        <dbReference type="EMBL" id="GAA0370709.1"/>
    </source>
</evidence>
<evidence type="ECO:0000256" key="1">
    <source>
        <dbReference type="SAM" id="MobiDB-lite"/>
    </source>
</evidence>
<feature type="compositionally biased region" description="Low complexity" evidence="1">
    <location>
        <begin position="244"/>
        <end position="254"/>
    </location>
</feature>